<gene>
    <name evidence="4" type="ORF">ATY39_08925</name>
</gene>
<dbReference type="InterPro" id="IPR017853">
    <property type="entry name" value="GH"/>
</dbReference>
<feature type="domain" description="DUF5776" evidence="3">
    <location>
        <begin position="239"/>
        <end position="307"/>
    </location>
</feature>
<evidence type="ECO:0000256" key="2">
    <source>
        <dbReference type="SAM" id="SignalP"/>
    </source>
</evidence>
<sequence>MRILKNIVMLMAVAIFCLVGTNVALAKEPVIADISKWQGNINWSQASKDLDFVIIRTQDGSLEDSYHKSYEKSAQEHGIPFGVYGYARYTNKAQAEEEAVNFYTRASKQTKFYVVDVEATDSGFTRSDIVANTTAFINKLKAISNKPVGLYTGDAYYKQYGLQNVKNRDFLWIARYGNNDDVAENWEKPTVEDYDLWQYTSQGNVLGIAGNVDLNKLKDGKTLETFFKPDITLAGTSSYYRTNPKKIVVKKSSATLYNSVNFSSSTKVKTVKANTILSTKAVKYTKSGTPRLQTTDGKYITANRKYVSKVVSNISDFYTTPPAKIVVSKASGASTYSTTNFTSLNKLRTLPKNTLIDITGVEYTAGGTPRLRTANDTYLTANKQYVKKVISSIDNYYTEAPEKVVIQKDNVTHYNSTTFNSDTKTGSYDKGDVVNITDVEYTAGGTPRLKTSKGTYITANKAYVIKTISTVDSYFTKAPEKVIVTKASATLYNSTVFSSATTVKTIKKGTVLDIAGIAFDKNGTPRLKTTSGQYLTANKSYVQETK</sequence>
<feature type="domain" description="DUF5776" evidence="3">
    <location>
        <begin position="317"/>
        <end position="386"/>
    </location>
</feature>
<protein>
    <recommendedName>
        <fullName evidence="3">DUF5776 domain-containing protein</fullName>
    </recommendedName>
</protein>
<evidence type="ECO:0000313" key="4">
    <source>
        <dbReference type="EMBL" id="AMW99568.1"/>
    </source>
</evidence>
<dbReference type="Proteomes" id="UP000076021">
    <property type="component" value="Chromosome"/>
</dbReference>
<dbReference type="InterPro" id="IPR002053">
    <property type="entry name" value="Glyco_hydro_25"/>
</dbReference>
<dbReference type="GO" id="GO:0016998">
    <property type="term" value="P:cell wall macromolecule catabolic process"/>
    <property type="evidence" value="ECO:0007669"/>
    <property type="project" value="InterPro"/>
</dbReference>
<proteinExistence type="inferred from homology"/>
<accession>A0A143HCU0</accession>
<feature type="signal peptide" evidence="2">
    <location>
        <begin position="1"/>
        <end position="26"/>
    </location>
</feature>
<dbReference type="EMBL" id="CP014806">
    <property type="protein sequence ID" value="AMW99568.1"/>
    <property type="molecule type" value="Genomic_DNA"/>
</dbReference>
<dbReference type="STRING" id="241244.ATY39_08925"/>
<dbReference type="Pfam" id="PF01183">
    <property type="entry name" value="Glyco_hydro_25"/>
    <property type="match status" value="1"/>
</dbReference>
<dbReference type="PANTHER" id="PTHR34135">
    <property type="entry name" value="LYSOZYME"/>
    <property type="match status" value="1"/>
</dbReference>
<dbReference type="GO" id="GO:0009253">
    <property type="term" value="P:peptidoglycan catabolic process"/>
    <property type="evidence" value="ECO:0007669"/>
    <property type="project" value="InterPro"/>
</dbReference>
<feature type="domain" description="DUF5776" evidence="3">
    <location>
        <begin position="396"/>
        <end position="464"/>
    </location>
</feature>
<feature type="chain" id="PRO_5007509228" description="DUF5776 domain-containing protein" evidence="2">
    <location>
        <begin position="27"/>
        <end position="546"/>
    </location>
</feature>
<comment type="similarity">
    <text evidence="1">Belongs to the glycosyl hydrolase 25 family.</text>
</comment>
<evidence type="ECO:0000256" key="1">
    <source>
        <dbReference type="ARBA" id="ARBA00010646"/>
    </source>
</evidence>
<dbReference type="Gene3D" id="3.20.20.80">
    <property type="entry name" value="Glycosidases"/>
    <property type="match status" value="1"/>
</dbReference>
<evidence type="ECO:0000313" key="5">
    <source>
        <dbReference type="Proteomes" id="UP000076021"/>
    </source>
</evidence>
<keyword evidence="2" id="KW-0732">Signal</keyword>
<dbReference type="AlphaFoldDB" id="A0A143HCU0"/>
<dbReference type="KEGG" id="rst:ATY39_08925"/>
<dbReference type="RefSeq" id="WP_066788755.1">
    <property type="nucleotide sequence ID" value="NZ_CP014806.1"/>
</dbReference>
<organism evidence="4 5">
    <name type="scientific">Rummeliibacillus stabekisii</name>
    <dbReference type="NCBI Taxonomy" id="241244"/>
    <lineage>
        <taxon>Bacteria</taxon>
        <taxon>Bacillati</taxon>
        <taxon>Bacillota</taxon>
        <taxon>Bacilli</taxon>
        <taxon>Bacillales</taxon>
        <taxon>Caryophanaceae</taxon>
        <taxon>Rummeliibacillus</taxon>
    </lineage>
</organism>
<evidence type="ECO:0000259" key="3">
    <source>
        <dbReference type="Pfam" id="PF19087"/>
    </source>
</evidence>
<dbReference type="SUPFAM" id="SSF51445">
    <property type="entry name" value="(Trans)glycosidases"/>
    <property type="match status" value="1"/>
</dbReference>
<keyword evidence="5" id="KW-1185">Reference proteome</keyword>
<dbReference type="OrthoDB" id="9802228at2"/>
<dbReference type="GO" id="GO:0016052">
    <property type="term" value="P:carbohydrate catabolic process"/>
    <property type="evidence" value="ECO:0007669"/>
    <property type="project" value="TreeGrafter"/>
</dbReference>
<name>A0A143HCU0_9BACL</name>
<dbReference type="PANTHER" id="PTHR34135:SF1">
    <property type="entry name" value="GLYCOSYL HYDROLASE FAMILY 25"/>
    <property type="match status" value="1"/>
</dbReference>
<dbReference type="GO" id="GO:0003796">
    <property type="term" value="F:lysozyme activity"/>
    <property type="evidence" value="ECO:0007669"/>
    <property type="project" value="InterPro"/>
</dbReference>
<dbReference type="Pfam" id="PF19087">
    <property type="entry name" value="DUF5776"/>
    <property type="match status" value="4"/>
</dbReference>
<feature type="domain" description="DUF5776" evidence="3">
    <location>
        <begin position="474"/>
        <end position="542"/>
    </location>
</feature>
<dbReference type="PROSITE" id="PS51904">
    <property type="entry name" value="GLYCOSYL_HYDROL_F25_2"/>
    <property type="match status" value="1"/>
</dbReference>
<dbReference type="InterPro" id="IPR044081">
    <property type="entry name" value="DUF5776"/>
</dbReference>
<reference evidence="5" key="2">
    <citation type="submission" date="2016-03" db="EMBL/GenBank/DDBJ databases">
        <authorList>
            <person name="Ploux O."/>
        </authorList>
    </citation>
    <scope>NUCLEOTIDE SEQUENCE [LARGE SCALE GENOMIC DNA]</scope>
    <source>
        <strain evidence="5">PP9</strain>
    </source>
</reference>
<reference evidence="4 5" key="1">
    <citation type="journal article" date="2016" name="Genome Announc.">
        <title>Whole-Genome Sequence of Rummeliibacillus stabekisii Strain PP9 Isolated from Antarctic Soil.</title>
        <authorList>
            <person name="da Mota F.F."/>
            <person name="Vollu R.E."/>
            <person name="Jurelevicius D."/>
            <person name="Seldin L."/>
        </authorList>
    </citation>
    <scope>NUCLEOTIDE SEQUENCE [LARGE SCALE GENOMIC DNA]</scope>
    <source>
        <strain evidence="4 5">PP9</strain>
    </source>
</reference>